<dbReference type="PIRSF" id="PIRSF018249">
    <property type="entry name" value="MyrA_prd"/>
    <property type="match status" value="1"/>
</dbReference>
<dbReference type="PATRIC" id="fig|1469144.10.peg.3451"/>
<feature type="binding site" evidence="2">
    <location>
        <begin position="101"/>
        <end position="102"/>
    </location>
    <ligand>
        <name>S-adenosyl-L-methionine</name>
        <dbReference type="ChEBI" id="CHEBI:59789"/>
    </ligand>
</feature>
<name>A0A132MXR7_9ACTN</name>
<proteinExistence type="predicted"/>
<evidence type="ECO:0000313" key="4">
    <source>
        <dbReference type="EMBL" id="KWX02162.1"/>
    </source>
</evidence>
<dbReference type="AlphaFoldDB" id="A0A132MXR7"/>
<accession>A0A132MXR7</accession>
<evidence type="ECO:0000313" key="5">
    <source>
        <dbReference type="EMBL" id="KWX03377.1"/>
    </source>
</evidence>
<dbReference type="GO" id="GO:0052912">
    <property type="term" value="F:23S rRNA (guanine(748)-N(1))-methyltransferase activity"/>
    <property type="evidence" value="ECO:0007669"/>
    <property type="project" value="UniProtKB-EC"/>
</dbReference>
<feature type="binding site" evidence="2">
    <location>
        <position position="194"/>
    </location>
    <ligand>
        <name>S-adenosyl-L-methionine</name>
        <dbReference type="ChEBI" id="CHEBI:59789"/>
    </ligand>
</feature>
<dbReference type="EMBL" id="JYIJ01000017">
    <property type="protein sequence ID" value="KWX03377.1"/>
    <property type="molecule type" value="Genomic_DNA"/>
</dbReference>
<evidence type="ECO:0000256" key="2">
    <source>
        <dbReference type="PIRSR" id="PIRSR018249-2"/>
    </source>
</evidence>
<evidence type="ECO:0000313" key="7">
    <source>
        <dbReference type="Proteomes" id="UP000070659"/>
    </source>
</evidence>
<dbReference type="Proteomes" id="UP000070659">
    <property type="component" value="Unassembled WGS sequence"/>
</dbReference>
<keyword evidence="4" id="KW-0489">Methyltransferase</keyword>
<dbReference type="InterPro" id="IPR029063">
    <property type="entry name" value="SAM-dependent_MTases_sf"/>
</dbReference>
<sequence length="286" mass="30890">MLEDVVRFLICPYCAAGLALAERTLRCRAGHTFDVARQGYVNLLPGGSRPAGSGDTAAMVAAREAFLAKGHYAPLARCVAQHASAGEIADDGCVVDVGAGTGYHLAEVLARLPARDGRAPAGVALDISKYALRRAARAHPRIGAVACDAWTGLPVRSGCAYLVLNVFAPRNGAELRRVLRDQGRLVVVTPTARHLAELVPRLGLLNVDERKEERVAEKLSPYFDLVDRHRLEYGMRLTHGDVRALVAMGPSAWHTDPQATWARLAELPEPFEVTASVTVAEYRGKR</sequence>
<keyword evidence="1" id="KW-0479">Metal-binding</keyword>
<feature type="binding site" evidence="2">
    <location>
        <position position="72"/>
    </location>
    <ligand>
        <name>S-adenosyl-L-methionine</name>
        <dbReference type="ChEBI" id="CHEBI:59789"/>
    </ligand>
</feature>
<evidence type="ECO:0000313" key="6">
    <source>
        <dbReference type="Proteomes" id="UP000070188"/>
    </source>
</evidence>
<feature type="binding site" evidence="1">
    <location>
        <position position="14"/>
    </location>
    <ligand>
        <name>Zn(2+)</name>
        <dbReference type="ChEBI" id="CHEBI:29105"/>
    </ligand>
</feature>
<dbReference type="GO" id="GO:0046872">
    <property type="term" value="F:metal ion binding"/>
    <property type="evidence" value="ECO:0007669"/>
    <property type="project" value="UniProtKB-KW"/>
</dbReference>
<dbReference type="Pfam" id="PF21302">
    <property type="entry name" value="Zn_ribbon_RlmA"/>
    <property type="match status" value="1"/>
</dbReference>
<feature type="binding site" evidence="1">
    <location>
        <position position="11"/>
    </location>
    <ligand>
        <name>Zn(2+)</name>
        <dbReference type="ChEBI" id="CHEBI:29105"/>
    </ligand>
</feature>
<reference evidence="5 7" key="1">
    <citation type="submission" date="2015-02" db="EMBL/GenBank/DDBJ databases">
        <title>Physiological reanalysis, assessment of diazotrophy, and genome sequences of multiple isolates of Streptomyces thermoautotrophicus.</title>
        <authorList>
            <person name="MacKellar D.C."/>
            <person name="Lieber L."/>
            <person name="Norman J."/>
            <person name="Bolger A."/>
            <person name="Tobin C."/>
            <person name="Murray J.W."/>
            <person name="Prell J."/>
        </authorList>
    </citation>
    <scope>NUCLEOTIDE SEQUENCE [LARGE SCALE GENOMIC DNA]</scope>
    <source>
        <strain evidence="5 7">UBT1</strain>
    </source>
</reference>
<dbReference type="RefSeq" id="WP_066889025.1">
    <property type="nucleotide sequence ID" value="NZ_CP171739.1"/>
</dbReference>
<dbReference type="STRING" id="1469144.LI90_3204"/>
<dbReference type="InterPro" id="IPR048647">
    <property type="entry name" value="RlmA_N"/>
</dbReference>
<keyword evidence="6" id="KW-1185">Reference proteome</keyword>
<keyword evidence="4" id="KW-0808">Transferase</keyword>
<feature type="binding site" evidence="1">
    <location>
        <position position="31"/>
    </location>
    <ligand>
        <name>Zn(2+)</name>
        <dbReference type="ChEBI" id="CHEBI:29105"/>
    </ligand>
</feature>
<dbReference type="SUPFAM" id="SSF53335">
    <property type="entry name" value="S-adenosyl-L-methionine-dependent methyltransferases"/>
    <property type="match status" value="1"/>
</dbReference>
<protein>
    <submittedName>
        <fullName evidence="5">23S rRNA methyltransferase</fullName>
    </submittedName>
    <submittedName>
        <fullName evidence="4">Ribosomal RNA large subunit methyltransferase A</fullName>
        <ecNumber evidence="4">2.1.1.188</ecNumber>
    </submittedName>
</protein>
<keyword evidence="1" id="KW-0862">Zinc</keyword>
<reference evidence="4" key="3">
    <citation type="submission" date="2015-04" db="EMBL/GenBank/DDBJ databases">
        <title>Physiological reanalysis, assessment of diazotrophy, and genome sequences of multiple isolates of Streptomyces thermoautotrophicus.</title>
        <authorList>
            <person name="MacKellar D.C."/>
            <person name="Lieber L."/>
            <person name="Norman J."/>
            <person name="Bolger A."/>
            <person name="Tobin C."/>
            <person name="Murray J.W."/>
            <person name="Woodward J."/>
            <person name="Friesen M."/>
            <person name="Prell J."/>
        </authorList>
    </citation>
    <scope>NUCLEOTIDE SEQUENCE [LARGE SCALE GENOMIC DNA]</scope>
    <source>
        <strain evidence="4">H1</strain>
    </source>
</reference>
<dbReference type="Proteomes" id="UP000070188">
    <property type="component" value="Unassembled WGS sequence"/>
</dbReference>
<dbReference type="OrthoDB" id="108476at2"/>
<dbReference type="EC" id="2.1.1.188" evidence="4"/>
<keyword evidence="2" id="KW-0949">S-adenosyl-L-methionine</keyword>
<organism evidence="4 6">
    <name type="scientific">Carbonactinospora thermoautotrophica</name>
    <dbReference type="NCBI Taxonomy" id="1469144"/>
    <lineage>
        <taxon>Bacteria</taxon>
        <taxon>Bacillati</taxon>
        <taxon>Actinomycetota</taxon>
        <taxon>Actinomycetes</taxon>
        <taxon>Kitasatosporales</taxon>
        <taxon>Carbonactinosporaceae</taxon>
        <taxon>Carbonactinospora</taxon>
    </lineage>
</organism>
<comment type="caution">
    <text evidence="4">The sequence shown here is derived from an EMBL/GenBank/DDBJ whole genome shotgun (WGS) entry which is preliminary data.</text>
</comment>
<gene>
    <name evidence="4" type="ORF">LI90_3204</name>
    <name evidence="5" type="ORF">TH66_10550</name>
</gene>
<evidence type="ECO:0000259" key="3">
    <source>
        <dbReference type="Pfam" id="PF21302"/>
    </source>
</evidence>
<feature type="domain" description="23S rRNA (guanine(745)-N(1))-methyltransferase N-terminal" evidence="3">
    <location>
        <begin position="10"/>
        <end position="45"/>
    </location>
</feature>
<feature type="binding site" evidence="1">
    <location>
        <position position="27"/>
    </location>
    <ligand>
        <name>Zn(2+)</name>
        <dbReference type="ChEBI" id="CHEBI:29105"/>
    </ligand>
</feature>
<dbReference type="InterPro" id="IPR016718">
    <property type="entry name" value="rRNA_m1G-MeTrfase_A_prd"/>
</dbReference>
<reference evidence="6" key="2">
    <citation type="submission" date="2015-04" db="EMBL/GenBank/DDBJ databases">
        <title>Physiological reanalysis, assessment of diazotrophy, and genome sequences of multiple isolates of Streptomyces thermoautotrophicus.</title>
        <authorList>
            <person name="MacKellar D.C."/>
            <person name="Lieber L."/>
            <person name="Norman J."/>
            <person name="Bolger A."/>
            <person name="Tobin C."/>
            <person name="Murray J.W."/>
            <person name="Chang R."/>
            <person name="Ford T."/>
            <person name="Nguyen P.Q."/>
            <person name="Woodward J."/>
            <person name="Permingeat H."/>
            <person name="Joshi N.S."/>
            <person name="Silver P.A."/>
            <person name="Usadel B."/>
            <person name="Rutherford A.W."/>
            <person name="Friesen M."/>
            <person name="Prell J."/>
        </authorList>
    </citation>
    <scope>NUCLEOTIDE SEQUENCE [LARGE SCALE GENOMIC DNA]</scope>
    <source>
        <strain evidence="6">H1</strain>
    </source>
</reference>
<evidence type="ECO:0000256" key="1">
    <source>
        <dbReference type="PIRSR" id="PIRSR018249-1"/>
    </source>
</evidence>
<dbReference type="EMBL" id="LAXD01000001">
    <property type="protein sequence ID" value="KWX02162.1"/>
    <property type="molecule type" value="Genomic_DNA"/>
</dbReference>
<dbReference type="Gene3D" id="3.40.50.150">
    <property type="entry name" value="Vaccinia Virus protein VP39"/>
    <property type="match status" value="1"/>
</dbReference>